<reference evidence="2 4" key="2">
    <citation type="journal article" date="2014" name="BMC Genomics">
        <title>An improved genome release (version Mt4.0) for the model legume Medicago truncatula.</title>
        <authorList>
            <person name="Tang H."/>
            <person name="Krishnakumar V."/>
            <person name="Bidwell S."/>
            <person name="Rosen B."/>
            <person name="Chan A."/>
            <person name="Zhou S."/>
            <person name="Gentzbittel L."/>
            <person name="Childs K.L."/>
            <person name="Yandell M."/>
            <person name="Gundlach H."/>
            <person name="Mayer K.F."/>
            <person name="Schwartz D.C."/>
            <person name="Town C.D."/>
        </authorList>
    </citation>
    <scope>GENOME REANNOTATION</scope>
    <source>
        <strain evidence="2">A17</strain>
        <strain evidence="3 4">cv. Jemalong A17</strain>
    </source>
</reference>
<keyword evidence="1" id="KW-1133">Transmembrane helix</keyword>
<evidence type="ECO:0000256" key="1">
    <source>
        <dbReference type="SAM" id="Phobius"/>
    </source>
</evidence>
<gene>
    <name evidence="2" type="ordered locus">MTR_6g007630</name>
</gene>
<dbReference type="EMBL" id="CM001222">
    <property type="protein sequence ID" value="KEH24859.1"/>
    <property type="molecule type" value="Genomic_DNA"/>
</dbReference>
<evidence type="ECO:0000313" key="4">
    <source>
        <dbReference type="Proteomes" id="UP000002051"/>
    </source>
</evidence>
<keyword evidence="1" id="KW-0812">Transmembrane</keyword>
<sequence>MAFNYYPPTFNLKLTIMSLLFLSFVCWLISLAVITYRPFNINFHITEASLTKFNLTRNKTLQAKIASRNSNKKVTVHYRVIIIN</sequence>
<reference evidence="3" key="3">
    <citation type="submission" date="2015-04" db="UniProtKB">
        <authorList>
            <consortium name="EnsemblPlants"/>
        </authorList>
    </citation>
    <scope>IDENTIFICATION</scope>
    <source>
        <strain evidence="3">cv. Jemalong A17</strain>
    </source>
</reference>
<keyword evidence="4" id="KW-1185">Reference proteome</keyword>
<evidence type="ECO:0000313" key="2">
    <source>
        <dbReference type="EMBL" id="KEH24859.1"/>
    </source>
</evidence>
<keyword evidence="1" id="KW-0472">Membrane</keyword>
<reference evidence="2 4" key="1">
    <citation type="journal article" date="2011" name="Nature">
        <title>The Medicago genome provides insight into the evolution of rhizobial symbioses.</title>
        <authorList>
            <person name="Young N.D."/>
            <person name="Debelle F."/>
            <person name="Oldroyd G.E."/>
            <person name="Geurts R."/>
            <person name="Cannon S.B."/>
            <person name="Udvardi M.K."/>
            <person name="Benedito V.A."/>
            <person name="Mayer K.F."/>
            <person name="Gouzy J."/>
            <person name="Schoof H."/>
            <person name="Van de Peer Y."/>
            <person name="Proost S."/>
            <person name="Cook D.R."/>
            <person name="Meyers B.C."/>
            <person name="Spannagl M."/>
            <person name="Cheung F."/>
            <person name="De Mita S."/>
            <person name="Krishnakumar V."/>
            <person name="Gundlach H."/>
            <person name="Zhou S."/>
            <person name="Mudge J."/>
            <person name="Bharti A.K."/>
            <person name="Murray J.D."/>
            <person name="Naoumkina M.A."/>
            <person name="Rosen B."/>
            <person name="Silverstein K.A."/>
            <person name="Tang H."/>
            <person name="Rombauts S."/>
            <person name="Zhao P.X."/>
            <person name="Zhou P."/>
            <person name="Barbe V."/>
            <person name="Bardou P."/>
            <person name="Bechner M."/>
            <person name="Bellec A."/>
            <person name="Berger A."/>
            <person name="Berges H."/>
            <person name="Bidwell S."/>
            <person name="Bisseling T."/>
            <person name="Choisne N."/>
            <person name="Couloux A."/>
            <person name="Denny R."/>
            <person name="Deshpande S."/>
            <person name="Dai X."/>
            <person name="Doyle J.J."/>
            <person name="Dudez A.M."/>
            <person name="Farmer A.D."/>
            <person name="Fouteau S."/>
            <person name="Franken C."/>
            <person name="Gibelin C."/>
            <person name="Gish J."/>
            <person name="Goldstein S."/>
            <person name="Gonzalez A.J."/>
            <person name="Green P.J."/>
            <person name="Hallab A."/>
            <person name="Hartog M."/>
            <person name="Hua A."/>
            <person name="Humphray S.J."/>
            <person name="Jeong D.H."/>
            <person name="Jing Y."/>
            <person name="Jocker A."/>
            <person name="Kenton S.M."/>
            <person name="Kim D.J."/>
            <person name="Klee K."/>
            <person name="Lai H."/>
            <person name="Lang C."/>
            <person name="Lin S."/>
            <person name="Macmil S.L."/>
            <person name="Magdelenat G."/>
            <person name="Matthews L."/>
            <person name="McCorrison J."/>
            <person name="Monaghan E.L."/>
            <person name="Mun J.H."/>
            <person name="Najar F.Z."/>
            <person name="Nicholson C."/>
            <person name="Noirot C."/>
            <person name="O'Bleness M."/>
            <person name="Paule C.R."/>
            <person name="Poulain J."/>
            <person name="Prion F."/>
            <person name="Qin B."/>
            <person name="Qu C."/>
            <person name="Retzel E.F."/>
            <person name="Riddle C."/>
            <person name="Sallet E."/>
            <person name="Samain S."/>
            <person name="Samson N."/>
            <person name="Sanders I."/>
            <person name="Saurat O."/>
            <person name="Scarpelli C."/>
            <person name="Schiex T."/>
            <person name="Segurens B."/>
            <person name="Severin A.J."/>
            <person name="Sherrier D.J."/>
            <person name="Shi R."/>
            <person name="Sims S."/>
            <person name="Singer S.R."/>
            <person name="Sinharoy S."/>
            <person name="Sterck L."/>
            <person name="Viollet A."/>
            <person name="Wang B.B."/>
            <person name="Wang K."/>
            <person name="Wang M."/>
            <person name="Wang X."/>
            <person name="Warfsmann J."/>
            <person name="Weissenbach J."/>
            <person name="White D.D."/>
            <person name="White J.D."/>
            <person name="Wiley G.B."/>
            <person name="Wincker P."/>
            <person name="Xing Y."/>
            <person name="Yang L."/>
            <person name="Yao Z."/>
            <person name="Ying F."/>
            <person name="Zhai J."/>
            <person name="Zhou L."/>
            <person name="Zuber A."/>
            <person name="Denarie J."/>
            <person name="Dixon R.A."/>
            <person name="May G.D."/>
            <person name="Schwartz D.C."/>
            <person name="Rogers J."/>
            <person name="Quetier F."/>
            <person name="Town C.D."/>
            <person name="Roe B.A."/>
        </authorList>
    </citation>
    <scope>NUCLEOTIDE SEQUENCE [LARGE SCALE GENOMIC DNA]</scope>
    <source>
        <strain evidence="2">A17</strain>
        <strain evidence="3 4">cv. Jemalong A17</strain>
    </source>
</reference>
<protein>
    <submittedName>
        <fullName evidence="2">Nodule-specific Glycine Rich Peptide</fullName>
    </submittedName>
</protein>
<organism evidence="2 4">
    <name type="scientific">Medicago truncatula</name>
    <name type="common">Barrel medic</name>
    <name type="synonym">Medicago tribuloides</name>
    <dbReference type="NCBI Taxonomy" id="3880"/>
    <lineage>
        <taxon>Eukaryota</taxon>
        <taxon>Viridiplantae</taxon>
        <taxon>Streptophyta</taxon>
        <taxon>Embryophyta</taxon>
        <taxon>Tracheophyta</taxon>
        <taxon>Spermatophyta</taxon>
        <taxon>Magnoliopsida</taxon>
        <taxon>eudicotyledons</taxon>
        <taxon>Gunneridae</taxon>
        <taxon>Pentapetalae</taxon>
        <taxon>rosids</taxon>
        <taxon>fabids</taxon>
        <taxon>Fabales</taxon>
        <taxon>Fabaceae</taxon>
        <taxon>Papilionoideae</taxon>
        <taxon>50 kb inversion clade</taxon>
        <taxon>NPAAA clade</taxon>
        <taxon>Hologalegina</taxon>
        <taxon>IRL clade</taxon>
        <taxon>Trifolieae</taxon>
        <taxon>Medicago</taxon>
    </lineage>
</organism>
<dbReference type="HOGENOM" id="CLU_2530916_0_0_1"/>
<accession>A0A072U571</accession>
<proteinExistence type="predicted"/>
<feature type="transmembrane region" description="Helical" evidence="1">
    <location>
        <begin position="12"/>
        <end position="34"/>
    </location>
</feature>
<dbReference type="Proteomes" id="UP000002051">
    <property type="component" value="Chromosome 6"/>
</dbReference>
<dbReference type="AlphaFoldDB" id="A0A072U571"/>
<evidence type="ECO:0000313" key="3">
    <source>
        <dbReference type="EnsemblPlants" id="KEH24859"/>
    </source>
</evidence>
<dbReference type="EnsemblPlants" id="KEH24859">
    <property type="protein sequence ID" value="KEH24859"/>
    <property type="gene ID" value="MTR_6g007630"/>
</dbReference>
<name>A0A072U571_MEDTR</name>